<dbReference type="Pfam" id="PF02222">
    <property type="entry name" value="ATP-grasp"/>
    <property type="match status" value="1"/>
</dbReference>
<dbReference type="SMART" id="SM01001">
    <property type="entry name" value="AIRC"/>
    <property type="match status" value="1"/>
</dbReference>
<keyword evidence="11" id="KW-0456">Lyase</keyword>
<comment type="pathway">
    <text evidence="3">Purine metabolism; IMP biosynthesis via de novo pathway; 5-amino-1-(5-phospho-D-ribosyl)imidazole-4-carboxylate from 5-amino-1-(5-phospho-D-ribosyl)imidazole (carboxylase route): step 1/1.</text>
</comment>
<dbReference type="PROSITE" id="PS01058">
    <property type="entry name" value="SAICAR_SYNTHETASE_2"/>
    <property type="match status" value="1"/>
</dbReference>
<dbReference type="SUPFAM" id="SSF51246">
    <property type="entry name" value="Rudiment single hybrid motif"/>
    <property type="match status" value="1"/>
</dbReference>
<dbReference type="SUPFAM" id="SSF52440">
    <property type="entry name" value="PreATP-grasp domain"/>
    <property type="match status" value="1"/>
</dbReference>
<dbReference type="InParanoid" id="A0A2R5GBC9"/>
<sequence>MANRLDGVARTVSVLGGGQLGRMMALDGARLGLDVVCLDPAGQKSSAAPVCRVVEGSFTDFDNVVNLEGDVTTVEIEHVNVDGLEKLAEQGRPVHPAPSALRIIADKAVQKDVMAKRGVPIGDYEKVEPTVSAIREATEERLGGFPVMLKSRCMAYDGKGNAVIQSADGIEAALQSLGKAVEAGGVYLERWAPFKAELACIVARDRKGNTSCYDVVETRQADNICRVVVVPPSFPLPESARIEAQRVAECAVRAIEGAGVFAIEMFWMGGDRVLYNEMAPRPHNSGHLTIEACVTSQFEQHLRAVSGLPLGDPSLRVGAAAMINILGAASEEETLEALRPALTVPGAKVHWYGKDSRPGRKLGHITVTAPDMPELRRRLVQLGEPLDETDVETMGGKDGAAAASPVVGIIMGSDSDLPTMRACADMLTQFRVPFELSVVSAHRTPDRMYEYAKAAQGRGIRVIVAGAGGAAHLPGMVAALTPLPVIGVPVKTSTLNGQDSLLSIVQMPRGVPVATVAIGNSMNAGLLAVRMLAASEGAMGARLRGELDAYHTDQRDSVHEKAAHLENVKYEQYLSEYTNKDKTHLYLPRIRANINCTVDATDLNLTPCEGQTEVAKYVGKVRDRYDDGRNVVLVTTDRLTAFDRPLARIPFKGAVLNLVSLWWFSKTEHIIKNQLHASNSSANPLHPNLTLARRCKTFPIEFVMRGYIAGSSGTSMWTHYNKGVREYCGHSLPDGLRKNEKLEKNLCTPTTKSDEHDELISADTIVRDGWMSKEDWDFCHEKAQALFAFGQKVASEHGLILVDTKYEFGRDLETGEILLIDEIHTPDCSRYWVGDDKTHRANVEAGRSPQHIDKEFVRLWYTERCDPYKDEVLPEAPAHLVAELSRRYIMLYEKITGEPFPFPARDGGDANASMQRALDAALY</sequence>
<evidence type="ECO:0000256" key="2">
    <source>
        <dbReference type="ARBA" id="ARBA00004672"/>
    </source>
</evidence>
<dbReference type="InterPro" id="IPR054350">
    <property type="entry name" value="PurT/PurK_preATP-grasp"/>
</dbReference>
<dbReference type="HAMAP" id="MF_00137">
    <property type="entry name" value="SAICAR_synth"/>
    <property type="match status" value="1"/>
</dbReference>
<dbReference type="Pfam" id="PF17769">
    <property type="entry name" value="PurK_C"/>
    <property type="match status" value="1"/>
</dbReference>
<reference evidence="15 16" key="1">
    <citation type="submission" date="2017-12" db="EMBL/GenBank/DDBJ databases">
        <title>Sequencing, de novo assembly and annotation of complete genome of a new Thraustochytrid species, strain FCC1311.</title>
        <authorList>
            <person name="Sedici K."/>
            <person name="Godart F."/>
            <person name="Aiese Cigliano R."/>
            <person name="Sanseverino W."/>
            <person name="Barakat M."/>
            <person name="Ortet P."/>
            <person name="Marechal E."/>
            <person name="Cagnac O."/>
            <person name="Amato A."/>
        </authorList>
    </citation>
    <scope>NUCLEOTIDE SEQUENCE [LARGE SCALE GENOMIC DNA]</scope>
</reference>
<evidence type="ECO:0000256" key="8">
    <source>
        <dbReference type="ARBA" id="ARBA00022755"/>
    </source>
</evidence>
<dbReference type="GO" id="GO:0006189">
    <property type="term" value="P:'de novo' IMP biosynthetic process"/>
    <property type="evidence" value="ECO:0007669"/>
    <property type="project" value="UniProtKB-UniPathway"/>
</dbReference>
<gene>
    <name evidence="15" type="ORF">FCC1311_016392</name>
</gene>
<evidence type="ECO:0000313" key="15">
    <source>
        <dbReference type="EMBL" id="GBG25421.1"/>
    </source>
</evidence>
<dbReference type="EMBL" id="BEYU01000012">
    <property type="protein sequence ID" value="GBG25421.1"/>
    <property type="molecule type" value="Genomic_DNA"/>
</dbReference>
<dbReference type="InterPro" id="IPR033747">
    <property type="entry name" value="PurE_ClassI"/>
</dbReference>
<dbReference type="Gene3D" id="3.30.200.20">
    <property type="entry name" value="Phosphorylase Kinase, domain 1"/>
    <property type="match status" value="1"/>
</dbReference>
<dbReference type="OrthoDB" id="9991235at2759"/>
<dbReference type="CDD" id="cd01414">
    <property type="entry name" value="SAICAR_synt_Sc"/>
    <property type="match status" value="1"/>
</dbReference>
<keyword evidence="7 13" id="KW-0547">Nucleotide-binding</keyword>
<keyword evidence="10 13" id="KW-0067">ATP-binding</keyword>
<dbReference type="InterPro" id="IPR003135">
    <property type="entry name" value="ATP-grasp_carboxylate-amine"/>
</dbReference>
<evidence type="ECO:0000313" key="16">
    <source>
        <dbReference type="Proteomes" id="UP000241890"/>
    </source>
</evidence>
<dbReference type="NCBIfam" id="TIGR01162">
    <property type="entry name" value="purE"/>
    <property type="match status" value="1"/>
</dbReference>
<keyword evidence="6" id="KW-0436">Ligase</keyword>
<feature type="domain" description="ATP-grasp" evidence="14">
    <location>
        <begin position="111"/>
        <end position="306"/>
    </location>
</feature>
<name>A0A2R5GBC9_9STRA</name>
<dbReference type="Proteomes" id="UP000241890">
    <property type="component" value="Unassembled WGS sequence"/>
</dbReference>
<protein>
    <submittedName>
        <fullName evidence="15">Phosphoribosylaminoimidazole carboxylase</fullName>
    </submittedName>
</protein>
<dbReference type="NCBIfam" id="NF004679">
    <property type="entry name" value="PRK06019.1-5"/>
    <property type="match status" value="1"/>
</dbReference>
<comment type="catalytic activity">
    <reaction evidence="1">
        <text>5-amino-1-(5-phospho-D-ribosyl)imidazole-4-carboxylate + H(+) = 5-amino-1-(5-phospho-beta-D-ribosyl)imidazole + CO2</text>
        <dbReference type="Rhea" id="RHEA:10792"/>
        <dbReference type="ChEBI" id="CHEBI:15378"/>
        <dbReference type="ChEBI" id="CHEBI:16526"/>
        <dbReference type="ChEBI" id="CHEBI:77657"/>
        <dbReference type="ChEBI" id="CHEBI:137981"/>
        <dbReference type="EC" id="4.1.1.21"/>
    </reaction>
</comment>
<dbReference type="Gene3D" id="3.30.1490.20">
    <property type="entry name" value="ATP-grasp fold, A domain"/>
    <property type="match status" value="1"/>
</dbReference>
<dbReference type="SUPFAM" id="SSF56059">
    <property type="entry name" value="Glutathione synthetase ATP-binding domain-like"/>
    <property type="match status" value="1"/>
</dbReference>
<dbReference type="Pfam" id="PF22660">
    <property type="entry name" value="RS_preATP-grasp-like"/>
    <property type="match status" value="1"/>
</dbReference>
<evidence type="ECO:0000256" key="13">
    <source>
        <dbReference type="PROSITE-ProRule" id="PRU00409"/>
    </source>
</evidence>
<dbReference type="GO" id="GO:0004639">
    <property type="term" value="F:phosphoribosylaminoimidazolesuccinocarboxamide synthase activity"/>
    <property type="evidence" value="ECO:0007669"/>
    <property type="project" value="InterPro"/>
</dbReference>
<dbReference type="AlphaFoldDB" id="A0A2R5GBC9"/>
<dbReference type="InterPro" id="IPR028923">
    <property type="entry name" value="SAICAR_synt/ADE2_N"/>
</dbReference>
<evidence type="ECO:0000256" key="9">
    <source>
        <dbReference type="ARBA" id="ARBA00022793"/>
    </source>
</evidence>
<keyword evidence="8" id="KW-0658">Purine biosynthesis</keyword>
<dbReference type="InterPro" id="IPR011054">
    <property type="entry name" value="Rudment_hybrid_motif"/>
</dbReference>
<comment type="caution">
    <text evidence="15">The sequence shown here is derived from an EMBL/GenBank/DDBJ whole genome shotgun (WGS) entry which is preliminary data.</text>
</comment>
<dbReference type="HAMAP" id="MF_01928">
    <property type="entry name" value="PurK"/>
    <property type="match status" value="1"/>
</dbReference>
<evidence type="ECO:0000256" key="7">
    <source>
        <dbReference type="ARBA" id="ARBA00022741"/>
    </source>
</evidence>
<comment type="similarity">
    <text evidence="4">In the C-terminal section; belongs to the AIR carboxylase family. Class I subfamily.</text>
</comment>
<dbReference type="InterPro" id="IPR016185">
    <property type="entry name" value="PreATP-grasp_dom_sf"/>
</dbReference>
<dbReference type="NCBIfam" id="TIGR01161">
    <property type="entry name" value="purK"/>
    <property type="match status" value="1"/>
</dbReference>
<dbReference type="InterPro" id="IPR018236">
    <property type="entry name" value="SAICAR_synthetase_CS"/>
</dbReference>
<evidence type="ECO:0000259" key="14">
    <source>
        <dbReference type="PROSITE" id="PS50975"/>
    </source>
</evidence>
<keyword evidence="9" id="KW-0210">Decarboxylase</keyword>
<dbReference type="InterPro" id="IPR005875">
    <property type="entry name" value="PurK"/>
</dbReference>
<dbReference type="Gene3D" id="3.40.50.1970">
    <property type="match status" value="1"/>
</dbReference>
<dbReference type="InterPro" id="IPR013815">
    <property type="entry name" value="ATP_grasp_subdomain_1"/>
</dbReference>
<evidence type="ECO:0000256" key="12">
    <source>
        <dbReference type="ARBA" id="ARBA00023268"/>
    </source>
</evidence>
<dbReference type="GO" id="GO:0046872">
    <property type="term" value="F:metal ion binding"/>
    <property type="evidence" value="ECO:0007669"/>
    <property type="project" value="InterPro"/>
</dbReference>
<dbReference type="SUPFAM" id="SSF56104">
    <property type="entry name" value="SAICAR synthase-like"/>
    <property type="match status" value="1"/>
</dbReference>
<keyword evidence="12" id="KW-0511">Multifunctional enzyme</keyword>
<dbReference type="SUPFAM" id="SSF52255">
    <property type="entry name" value="N5-CAIR mutase (phosphoribosylaminoimidazole carboxylase, PurE)"/>
    <property type="match status" value="1"/>
</dbReference>
<dbReference type="GO" id="GO:0004638">
    <property type="term" value="F:phosphoribosylaminoimidazole carboxylase activity"/>
    <property type="evidence" value="ECO:0007669"/>
    <property type="project" value="UniProtKB-EC"/>
</dbReference>
<accession>A0A2R5GBC9</accession>
<dbReference type="InterPro" id="IPR000031">
    <property type="entry name" value="PurE_dom"/>
</dbReference>
<comment type="similarity">
    <text evidence="5">In the N-terminal section; belongs to the SAICAR synthetase family.</text>
</comment>
<evidence type="ECO:0000256" key="4">
    <source>
        <dbReference type="ARBA" id="ARBA00006114"/>
    </source>
</evidence>
<evidence type="ECO:0000256" key="11">
    <source>
        <dbReference type="ARBA" id="ARBA00023239"/>
    </source>
</evidence>
<evidence type="ECO:0000256" key="10">
    <source>
        <dbReference type="ARBA" id="ARBA00022840"/>
    </source>
</evidence>
<dbReference type="Pfam" id="PF01259">
    <property type="entry name" value="SAICAR_synt"/>
    <property type="match status" value="1"/>
</dbReference>
<evidence type="ECO:0000256" key="3">
    <source>
        <dbReference type="ARBA" id="ARBA00004747"/>
    </source>
</evidence>
<comment type="pathway">
    <text evidence="2">Purine metabolism; IMP biosynthesis via de novo pathway; 5-amino-1-(5-phospho-D-ribosyl)imidazole-4-carboxamide from 5-amino-1-(5-phospho-D-ribosyl)imidazole-4-carboxylate: step 1/2.</text>
</comment>
<dbReference type="PANTHER" id="PTHR11609">
    <property type="entry name" value="PURINE BIOSYNTHESIS PROTEIN 6/7, PUR6/7"/>
    <property type="match status" value="1"/>
</dbReference>
<evidence type="ECO:0000256" key="1">
    <source>
        <dbReference type="ARBA" id="ARBA00001244"/>
    </source>
</evidence>
<proteinExistence type="inferred from homology"/>
<dbReference type="PROSITE" id="PS50975">
    <property type="entry name" value="ATP_GRASP"/>
    <property type="match status" value="1"/>
</dbReference>
<organism evidence="15 16">
    <name type="scientific">Hondaea fermentalgiana</name>
    <dbReference type="NCBI Taxonomy" id="2315210"/>
    <lineage>
        <taxon>Eukaryota</taxon>
        <taxon>Sar</taxon>
        <taxon>Stramenopiles</taxon>
        <taxon>Bigyra</taxon>
        <taxon>Labyrinthulomycetes</taxon>
        <taxon>Thraustochytrida</taxon>
        <taxon>Thraustochytriidae</taxon>
        <taxon>Hondaea</taxon>
    </lineage>
</organism>
<dbReference type="GO" id="GO:0005524">
    <property type="term" value="F:ATP binding"/>
    <property type="evidence" value="ECO:0007669"/>
    <property type="project" value="UniProtKB-UniRule"/>
</dbReference>
<dbReference type="InterPro" id="IPR011761">
    <property type="entry name" value="ATP-grasp"/>
</dbReference>
<evidence type="ECO:0000256" key="6">
    <source>
        <dbReference type="ARBA" id="ARBA00022598"/>
    </source>
</evidence>
<dbReference type="Gene3D" id="3.30.470.20">
    <property type="entry name" value="ATP-grasp fold, B domain"/>
    <property type="match status" value="2"/>
</dbReference>
<dbReference type="UniPathway" id="UPA00074">
    <property type="reaction ID" value="UER00130"/>
</dbReference>
<dbReference type="Gene3D" id="3.40.50.20">
    <property type="match status" value="1"/>
</dbReference>
<evidence type="ECO:0000256" key="5">
    <source>
        <dbReference type="ARBA" id="ARBA00011020"/>
    </source>
</evidence>
<keyword evidence="16" id="KW-1185">Reference proteome</keyword>
<dbReference type="Pfam" id="PF00731">
    <property type="entry name" value="AIRC"/>
    <property type="match status" value="1"/>
</dbReference>
<dbReference type="FunFam" id="3.30.470.20:FF:000037">
    <property type="entry name" value="Phosphoribosylaminoimidazole carboxylase, chloroplastic"/>
    <property type="match status" value="1"/>
</dbReference>
<dbReference type="PANTHER" id="PTHR11609:SF5">
    <property type="entry name" value="PHOSPHORIBOSYLAMINOIMIDAZOLE CARBOXYLASE"/>
    <property type="match status" value="1"/>
</dbReference>
<dbReference type="InterPro" id="IPR040686">
    <property type="entry name" value="PurK_C"/>
</dbReference>
<dbReference type="HAMAP" id="MF_01929">
    <property type="entry name" value="PurE_classI"/>
    <property type="match status" value="1"/>
</dbReference>